<keyword evidence="3" id="KW-0804">Transcription</keyword>
<organism evidence="5 6">
    <name type="scientific">Alteromonas gilva</name>
    <dbReference type="NCBI Taxonomy" id="2987522"/>
    <lineage>
        <taxon>Bacteria</taxon>
        <taxon>Pseudomonadati</taxon>
        <taxon>Pseudomonadota</taxon>
        <taxon>Gammaproteobacteria</taxon>
        <taxon>Alteromonadales</taxon>
        <taxon>Alteromonadaceae</taxon>
        <taxon>Alteromonas/Salinimonas group</taxon>
        <taxon>Alteromonas</taxon>
    </lineage>
</organism>
<keyword evidence="6" id="KW-1185">Reference proteome</keyword>
<dbReference type="Pfam" id="PF07729">
    <property type="entry name" value="FCD"/>
    <property type="match status" value="1"/>
</dbReference>
<dbReference type="InterPro" id="IPR036390">
    <property type="entry name" value="WH_DNA-bd_sf"/>
</dbReference>
<dbReference type="InterPro" id="IPR011711">
    <property type="entry name" value="GntR_C"/>
</dbReference>
<dbReference type="EMBL" id="JAQQXP010000002">
    <property type="protein sequence ID" value="MDC8831873.1"/>
    <property type="molecule type" value="Genomic_DNA"/>
</dbReference>
<dbReference type="PROSITE" id="PS50949">
    <property type="entry name" value="HTH_GNTR"/>
    <property type="match status" value="1"/>
</dbReference>
<dbReference type="InterPro" id="IPR036388">
    <property type="entry name" value="WH-like_DNA-bd_sf"/>
</dbReference>
<dbReference type="PANTHER" id="PTHR43537">
    <property type="entry name" value="TRANSCRIPTIONAL REGULATOR, GNTR FAMILY"/>
    <property type="match status" value="1"/>
</dbReference>
<evidence type="ECO:0000313" key="5">
    <source>
        <dbReference type="EMBL" id="MDC8831873.1"/>
    </source>
</evidence>
<dbReference type="RefSeq" id="WP_273641654.1">
    <property type="nucleotide sequence ID" value="NZ_JAQQXP010000002.1"/>
</dbReference>
<dbReference type="SUPFAM" id="SSF48008">
    <property type="entry name" value="GntR ligand-binding domain-like"/>
    <property type="match status" value="1"/>
</dbReference>
<dbReference type="Gene3D" id="1.20.120.530">
    <property type="entry name" value="GntR ligand-binding domain-like"/>
    <property type="match status" value="1"/>
</dbReference>
<dbReference type="Pfam" id="PF00392">
    <property type="entry name" value="GntR"/>
    <property type="match status" value="1"/>
</dbReference>
<evidence type="ECO:0000256" key="1">
    <source>
        <dbReference type="ARBA" id="ARBA00023015"/>
    </source>
</evidence>
<proteinExistence type="predicted"/>
<name>A0ABT5L4A0_9ALTE</name>
<dbReference type="Gene3D" id="1.10.10.10">
    <property type="entry name" value="Winged helix-like DNA-binding domain superfamily/Winged helix DNA-binding domain"/>
    <property type="match status" value="1"/>
</dbReference>
<dbReference type="SMART" id="SM00345">
    <property type="entry name" value="HTH_GNTR"/>
    <property type="match status" value="1"/>
</dbReference>
<evidence type="ECO:0000259" key="4">
    <source>
        <dbReference type="PROSITE" id="PS50949"/>
    </source>
</evidence>
<accession>A0ABT5L4A0</accession>
<dbReference type="PANTHER" id="PTHR43537:SF51">
    <property type="entry name" value="HTH-TYPE TRANSCRIPTIONAL REGULATOR LGOR-RELATED"/>
    <property type="match status" value="1"/>
</dbReference>
<protein>
    <submittedName>
        <fullName evidence="5">GntR family transcriptional regulator</fullName>
    </submittedName>
</protein>
<dbReference type="CDD" id="cd07377">
    <property type="entry name" value="WHTH_GntR"/>
    <property type="match status" value="1"/>
</dbReference>
<dbReference type="InterPro" id="IPR000524">
    <property type="entry name" value="Tscrpt_reg_HTH_GntR"/>
</dbReference>
<sequence>MPREGQAVISILRDKIVSGEFAAGQRLAEIPTAELLGVSRTPVRIAFRALAQEGLLIKLPRRGYQVRKVTNEEISGAVEVRGVLEGLAARQAAEKGLTAETQAQLEQCLAQGDAIFDKGYITEDDLEQYNILNKEFHALIIQASGNPAIQSAMQLNEHLPFASVNALIFNPEQLEREFRRFSYANMQHHAVFEALLNHQGARAEAVMKEHAHATLSQVELNDNSDTRKLINIAQ</sequence>
<dbReference type="Proteomes" id="UP001218788">
    <property type="component" value="Unassembled WGS sequence"/>
</dbReference>
<evidence type="ECO:0000313" key="6">
    <source>
        <dbReference type="Proteomes" id="UP001218788"/>
    </source>
</evidence>
<dbReference type="InterPro" id="IPR008920">
    <property type="entry name" value="TF_FadR/GntR_C"/>
</dbReference>
<comment type="caution">
    <text evidence="5">The sequence shown here is derived from an EMBL/GenBank/DDBJ whole genome shotgun (WGS) entry which is preliminary data.</text>
</comment>
<feature type="domain" description="HTH gntR-type" evidence="4">
    <location>
        <begin position="2"/>
        <end position="69"/>
    </location>
</feature>
<keyword evidence="1" id="KW-0805">Transcription regulation</keyword>
<evidence type="ECO:0000256" key="2">
    <source>
        <dbReference type="ARBA" id="ARBA00023125"/>
    </source>
</evidence>
<reference evidence="5 6" key="1">
    <citation type="submission" date="2022-10" db="EMBL/GenBank/DDBJ databases">
        <title>Alteromonas sp. chi3 Genome sequencing.</title>
        <authorList>
            <person name="Park S."/>
        </authorList>
    </citation>
    <scope>NUCLEOTIDE SEQUENCE [LARGE SCALE GENOMIC DNA]</scope>
    <source>
        <strain evidence="6">chi3</strain>
    </source>
</reference>
<dbReference type="SMART" id="SM00895">
    <property type="entry name" value="FCD"/>
    <property type="match status" value="1"/>
</dbReference>
<evidence type="ECO:0000256" key="3">
    <source>
        <dbReference type="ARBA" id="ARBA00023163"/>
    </source>
</evidence>
<keyword evidence="2" id="KW-0238">DNA-binding</keyword>
<dbReference type="SUPFAM" id="SSF46785">
    <property type="entry name" value="Winged helix' DNA-binding domain"/>
    <property type="match status" value="1"/>
</dbReference>
<gene>
    <name evidence="5" type="ORF">OIK42_14035</name>
</gene>